<accession>A0ABW0J0S5</accession>
<reference evidence="2" key="1">
    <citation type="journal article" date="2019" name="Int. J. Syst. Evol. Microbiol.">
        <title>The Global Catalogue of Microorganisms (GCM) 10K type strain sequencing project: providing services to taxonomists for standard genome sequencing and annotation.</title>
        <authorList>
            <consortium name="The Broad Institute Genomics Platform"/>
            <consortium name="The Broad Institute Genome Sequencing Center for Infectious Disease"/>
            <person name="Wu L."/>
            <person name="Ma J."/>
        </authorList>
    </citation>
    <scope>NUCLEOTIDE SEQUENCE [LARGE SCALE GENOMIC DNA]</scope>
    <source>
        <strain evidence="2">NCAIM B.01391</strain>
    </source>
</reference>
<keyword evidence="2" id="KW-1185">Reference proteome</keyword>
<dbReference type="EMBL" id="JBHSLW010000067">
    <property type="protein sequence ID" value="MFC5423248.1"/>
    <property type="molecule type" value="Genomic_DNA"/>
</dbReference>
<name>A0ABW0J0S5_9HYPH</name>
<comment type="caution">
    <text evidence="1">The sequence shown here is derived from an EMBL/GenBank/DDBJ whole genome shotgun (WGS) entry which is preliminary data.</text>
</comment>
<gene>
    <name evidence="1" type="ORF">ACFPOB_27255</name>
</gene>
<evidence type="ECO:0000313" key="2">
    <source>
        <dbReference type="Proteomes" id="UP001596053"/>
    </source>
</evidence>
<dbReference type="Proteomes" id="UP001596053">
    <property type="component" value="Unassembled WGS sequence"/>
</dbReference>
<dbReference type="RefSeq" id="WP_377801413.1">
    <property type="nucleotide sequence ID" value="NZ_JBHSLW010000067.1"/>
</dbReference>
<evidence type="ECO:0000313" key="1">
    <source>
        <dbReference type="EMBL" id="MFC5423248.1"/>
    </source>
</evidence>
<proteinExistence type="predicted"/>
<protein>
    <submittedName>
        <fullName evidence="1">Uncharacterized protein</fullName>
    </submittedName>
</protein>
<organism evidence="1 2">
    <name type="scientific">Bosea eneae</name>
    <dbReference type="NCBI Taxonomy" id="151454"/>
    <lineage>
        <taxon>Bacteria</taxon>
        <taxon>Pseudomonadati</taxon>
        <taxon>Pseudomonadota</taxon>
        <taxon>Alphaproteobacteria</taxon>
        <taxon>Hyphomicrobiales</taxon>
        <taxon>Boseaceae</taxon>
        <taxon>Bosea</taxon>
    </lineage>
</organism>
<sequence>MAPSRSRTDHALDLWSTTDKTEQEIAEQVGCALGSIKAFVSAARKKNDPRAFARKLAHDDKLSVPAPKPQPVLIRRKDEEREPPVAGFAKPVERKPFSKPLDPRPGRITGVVITSPGSVVALDMDNLVVACPGGDWQVTRPVALVMERMRNGETFDDQTLAEVGSMGLSTFADSRKRWTEELAKLGVEFVHTKGVGCKIRVAGT</sequence>